<dbReference type="AlphaFoldDB" id="A0A160PRB6"/>
<dbReference type="Proteomes" id="UP000218244">
    <property type="component" value="Chromosome"/>
</dbReference>
<sequence length="190" mass="21293">MSDNTQNNPFSVRYAHPDHQLALSELIDTADLPAPTGYVKNPWGRDSAPIAEWRRERITQWQRTEIIVNQRDDDDLIHVSLPKLGQNIQLNTDDILALVAACVTPTANDIEATIEENLHSYPPNTVIMFNADDLDDALGLVVAVKDASWEHSPRAVWRTNTDHGALDETELARLILKFGGSFDDYGVLQH</sequence>
<dbReference type="RefSeq" id="WP_096456502.1">
    <property type="nucleotide sequence ID" value="NZ_AP017369.1"/>
</dbReference>
<protein>
    <submittedName>
        <fullName evidence="1">Uncharacterized protein</fullName>
    </submittedName>
</protein>
<organism evidence="1 2">
    <name type="scientific">Corynebacterium suranareeae</name>
    <dbReference type="NCBI Taxonomy" id="2506452"/>
    <lineage>
        <taxon>Bacteria</taxon>
        <taxon>Bacillati</taxon>
        <taxon>Actinomycetota</taxon>
        <taxon>Actinomycetes</taxon>
        <taxon>Mycobacteriales</taxon>
        <taxon>Corynebacteriaceae</taxon>
        <taxon>Corynebacterium</taxon>
    </lineage>
</organism>
<proteinExistence type="predicted"/>
<dbReference type="EMBL" id="AP017369">
    <property type="protein sequence ID" value="BAU96186.1"/>
    <property type="molecule type" value="Genomic_DNA"/>
</dbReference>
<evidence type="ECO:0000313" key="2">
    <source>
        <dbReference type="Proteomes" id="UP000218244"/>
    </source>
</evidence>
<dbReference type="KEGG" id="csur:N24_1924"/>
<name>A0A160PRB6_9CORY</name>
<evidence type="ECO:0000313" key="1">
    <source>
        <dbReference type="EMBL" id="BAU96186.1"/>
    </source>
</evidence>
<accession>A0A160PRB6</accession>
<gene>
    <name evidence="1" type="ORF">N24_1924</name>
</gene>
<keyword evidence="2" id="KW-1185">Reference proteome</keyword>
<reference evidence="1 2" key="1">
    <citation type="submission" date="2016-02" db="EMBL/GenBank/DDBJ databases">
        <title>Corynebacterium glutamicum N24 whole genome sequencing project.</title>
        <authorList>
            <person name="Matsutani M."/>
            <person name="Nangtapong N."/>
            <person name="Yakushi T."/>
            <person name="Matsushita K."/>
        </authorList>
    </citation>
    <scope>NUCLEOTIDE SEQUENCE [LARGE SCALE GENOMIC DNA]</scope>
    <source>
        <strain evidence="1 2">N24</strain>
    </source>
</reference>